<organism evidence="2 3">
    <name type="scientific">Zizania palustris</name>
    <name type="common">Northern wild rice</name>
    <dbReference type="NCBI Taxonomy" id="103762"/>
    <lineage>
        <taxon>Eukaryota</taxon>
        <taxon>Viridiplantae</taxon>
        <taxon>Streptophyta</taxon>
        <taxon>Embryophyta</taxon>
        <taxon>Tracheophyta</taxon>
        <taxon>Spermatophyta</taxon>
        <taxon>Magnoliopsida</taxon>
        <taxon>Liliopsida</taxon>
        <taxon>Poales</taxon>
        <taxon>Poaceae</taxon>
        <taxon>BOP clade</taxon>
        <taxon>Oryzoideae</taxon>
        <taxon>Oryzeae</taxon>
        <taxon>Zizaniinae</taxon>
        <taxon>Zizania</taxon>
    </lineage>
</organism>
<feature type="compositionally biased region" description="Low complexity" evidence="1">
    <location>
        <begin position="52"/>
        <end position="65"/>
    </location>
</feature>
<evidence type="ECO:0000313" key="3">
    <source>
        <dbReference type="Proteomes" id="UP000729402"/>
    </source>
</evidence>
<evidence type="ECO:0000256" key="1">
    <source>
        <dbReference type="SAM" id="MobiDB-lite"/>
    </source>
</evidence>
<protein>
    <submittedName>
        <fullName evidence="2">Uncharacterized protein</fullName>
    </submittedName>
</protein>
<keyword evidence="3" id="KW-1185">Reference proteome</keyword>
<feature type="compositionally biased region" description="Pro residues" evidence="1">
    <location>
        <begin position="9"/>
        <end position="39"/>
    </location>
</feature>
<gene>
    <name evidence="2" type="ORF">GUJ93_ZPchr0010g8754</name>
</gene>
<name>A0A8J5W7J1_ZIZPA</name>
<feature type="region of interest" description="Disordered" evidence="1">
    <location>
        <begin position="1"/>
        <end position="101"/>
    </location>
</feature>
<dbReference type="Proteomes" id="UP000729402">
    <property type="component" value="Unassembled WGS sequence"/>
</dbReference>
<sequence length="101" mass="11200">MPRLSPYPVAAPVPYPASTLAPPPRPPRPACPVVVPAPPRLSRRRARPEAPARPAYPAVAPYSPRLHARLRARRAHPEHRRPLAAGHRADWPPRHALLCRP</sequence>
<dbReference type="AlphaFoldDB" id="A0A8J5W7J1"/>
<evidence type="ECO:0000313" key="2">
    <source>
        <dbReference type="EMBL" id="KAG8084455.1"/>
    </source>
</evidence>
<comment type="caution">
    <text evidence="2">The sequence shown here is derived from an EMBL/GenBank/DDBJ whole genome shotgun (WGS) entry which is preliminary data.</text>
</comment>
<dbReference type="EMBL" id="JAAALK010000082">
    <property type="protein sequence ID" value="KAG8084455.1"/>
    <property type="molecule type" value="Genomic_DNA"/>
</dbReference>
<reference evidence="2" key="1">
    <citation type="journal article" date="2021" name="bioRxiv">
        <title>Whole Genome Assembly and Annotation of Northern Wild Rice, Zizania palustris L., Supports a Whole Genome Duplication in the Zizania Genus.</title>
        <authorList>
            <person name="Haas M."/>
            <person name="Kono T."/>
            <person name="Macchietto M."/>
            <person name="Millas R."/>
            <person name="McGilp L."/>
            <person name="Shao M."/>
            <person name="Duquette J."/>
            <person name="Hirsch C.N."/>
            <person name="Kimball J."/>
        </authorList>
    </citation>
    <scope>NUCLEOTIDE SEQUENCE</scope>
    <source>
        <tissue evidence="2">Fresh leaf tissue</tissue>
    </source>
</reference>
<accession>A0A8J5W7J1</accession>
<proteinExistence type="predicted"/>
<feature type="compositionally biased region" description="Basic residues" evidence="1">
    <location>
        <begin position="66"/>
        <end position="79"/>
    </location>
</feature>
<reference evidence="2" key="2">
    <citation type="submission" date="2021-02" db="EMBL/GenBank/DDBJ databases">
        <authorList>
            <person name="Kimball J.A."/>
            <person name="Haas M.W."/>
            <person name="Macchietto M."/>
            <person name="Kono T."/>
            <person name="Duquette J."/>
            <person name="Shao M."/>
        </authorList>
    </citation>
    <scope>NUCLEOTIDE SEQUENCE</scope>
    <source>
        <tissue evidence="2">Fresh leaf tissue</tissue>
    </source>
</reference>